<dbReference type="GO" id="GO:0000028">
    <property type="term" value="P:ribosomal small subunit assembly"/>
    <property type="evidence" value="ECO:0007669"/>
    <property type="project" value="TreeGrafter"/>
</dbReference>
<name>A0A7R9BYE5_9CRUS</name>
<dbReference type="InterPro" id="IPR002222">
    <property type="entry name" value="Ribosomal_uS19"/>
</dbReference>
<proteinExistence type="inferred from homology"/>
<gene>
    <name evidence="6" type="ORF">NMOB1V02_LOCUS10374</name>
</gene>
<dbReference type="GO" id="GO:0003723">
    <property type="term" value="F:RNA binding"/>
    <property type="evidence" value="ECO:0007669"/>
    <property type="project" value="InterPro"/>
</dbReference>
<evidence type="ECO:0000256" key="3">
    <source>
        <dbReference type="ARBA" id="ARBA00023274"/>
    </source>
</evidence>
<sequence>MADEAQKKKRTFRKFTYRGVDLDQLLDMSMEQVMELLPCRARRKLSRGLKRKPLALMKKLRKAKKEAPPLEKPEVVKTHLRNMIILPEMVGSVVGVYNGKTFNQVEIKPEMIGHYLGEFSITYKPVKHGRPGIGATHSSRFIPLK</sequence>
<evidence type="ECO:0000256" key="2">
    <source>
        <dbReference type="ARBA" id="ARBA00022980"/>
    </source>
</evidence>
<reference evidence="6" key="1">
    <citation type="submission" date="2020-11" db="EMBL/GenBank/DDBJ databases">
        <authorList>
            <person name="Tran Van P."/>
        </authorList>
    </citation>
    <scope>NUCLEOTIDE SEQUENCE</scope>
</reference>
<dbReference type="InterPro" id="IPR005713">
    <property type="entry name" value="Ribosomal_uS19_euk/arc"/>
</dbReference>
<evidence type="ECO:0000256" key="4">
    <source>
        <dbReference type="ARBA" id="ARBA00035469"/>
    </source>
</evidence>
<protein>
    <recommendedName>
        <fullName evidence="4">40S ribosomal protein S15</fullName>
    </recommendedName>
</protein>
<dbReference type="EMBL" id="CAJPEX010004258">
    <property type="protein sequence ID" value="CAG0922905.1"/>
    <property type="molecule type" value="Genomic_DNA"/>
</dbReference>
<evidence type="ECO:0000313" key="7">
    <source>
        <dbReference type="Proteomes" id="UP000678499"/>
    </source>
</evidence>
<dbReference type="PIRSF" id="PIRSF002144">
    <property type="entry name" value="Ribosomal_S19"/>
    <property type="match status" value="1"/>
</dbReference>
<dbReference type="OrthoDB" id="10258210at2759"/>
<dbReference type="PRINTS" id="PR00975">
    <property type="entry name" value="RIBOSOMALS19"/>
</dbReference>
<dbReference type="GO" id="GO:0003735">
    <property type="term" value="F:structural constituent of ribosome"/>
    <property type="evidence" value="ECO:0007669"/>
    <property type="project" value="InterPro"/>
</dbReference>
<dbReference type="InterPro" id="IPR020934">
    <property type="entry name" value="Ribosomal_uS19_CS"/>
</dbReference>
<dbReference type="NCBIfam" id="TIGR01025">
    <property type="entry name" value="uS19_arch"/>
    <property type="match status" value="1"/>
</dbReference>
<dbReference type="EMBL" id="OA886295">
    <property type="protein sequence ID" value="CAD7282753.1"/>
    <property type="molecule type" value="Genomic_DNA"/>
</dbReference>
<keyword evidence="3 5" id="KW-0687">Ribonucleoprotein</keyword>
<dbReference type="PANTHER" id="PTHR11880:SF2">
    <property type="entry name" value="SMALL RIBOSOMAL SUBUNIT PROTEIN US19"/>
    <property type="match status" value="1"/>
</dbReference>
<dbReference type="SUPFAM" id="SSF54570">
    <property type="entry name" value="Ribosomal protein S19"/>
    <property type="match status" value="1"/>
</dbReference>
<dbReference type="HAMAP" id="MF_00531">
    <property type="entry name" value="Ribosomal_uS19"/>
    <property type="match status" value="1"/>
</dbReference>
<dbReference type="Proteomes" id="UP000678499">
    <property type="component" value="Unassembled WGS sequence"/>
</dbReference>
<dbReference type="GO" id="GO:0022627">
    <property type="term" value="C:cytosolic small ribosomal subunit"/>
    <property type="evidence" value="ECO:0007669"/>
    <property type="project" value="TreeGrafter"/>
</dbReference>
<evidence type="ECO:0000313" key="6">
    <source>
        <dbReference type="EMBL" id="CAD7282753.1"/>
    </source>
</evidence>
<keyword evidence="7" id="KW-1185">Reference proteome</keyword>
<keyword evidence="2 5" id="KW-0689">Ribosomal protein</keyword>
<dbReference type="InterPro" id="IPR023575">
    <property type="entry name" value="Ribosomal_uS19_SF"/>
</dbReference>
<evidence type="ECO:0000256" key="5">
    <source>
        <dbReference type="RuleBase" id="RU003485"/>
    </source>
</evidence>
<dbReference type="Pfam" id="PF00203">
    <property type="entry name" value="Ribosomal_S19"/>
    <property type="match status" value="1"/>
</dbReference>
<dbReference type="Gene3D" id="3.30.860.10">
    <property type="entry name" value="30s Ribosomal Protein S19, Chain A"/>
    <property type="match status" value="1"/>
</dbReference>
<dbReference type="FunFam" id="3.30.860.10:FF:000002">
    <property type="entry name" value="40S ribosomal protein S15"/>
    <property type="match status" value="1"/>
</dbReference>
<dbReference type="NCBIfam" id="NF003121">
    <property type="entry name" value="PRK04038.1"/>
    <property type="match status" value="1"/>
</dbReference>
<organism evidence="6">
    <name type="scientific">Notodromas monacha</name>
    <dbReference type="NCBI Taxonomy" id="399045"/>
    <lineage>
        <taxon>Eukaryota</taxon>
        <taxon>Metazoa</taxon>
        <taxon>Ecdysozoa</taxon>
        <taxon>Arthropoda</taxon>
        <taxon>Crustacea</taxon>
        <taxon>Oligostraca</taxon>
        <taxon>Ostracoda</taxon>
        <taxon>Podocopa</taxon>
        <taxon>Podocopida</taxon>
        <taxon>Cypridocopina</taxon>
        <taxon>Cypridoidea</taxon>
        <taxon>Cyprididae</taxon>
        <taxon>Notodromas</taxon>
    </lineage>
</organism>
<dbReference type="GO" id="GO:0006412">
    <property type="term" value="P:translation"/>
    <property type="evidence" value="ECO:0007669"/>
    <property type="project" value="InterPro"/>
</dbReference>
<comment type="similarity">
    <text evidence="1 5">Belongs to the universal ribosomal protein uS19 family.</text>
</comment>
<dbReference type="AlphaFoldDB" id="A0A7R9BYE5"/>
<accession>A0A7R9BYE5</accession>
<dbReference type="PROSITE" id="PS00323">
    <property type="entry name" value="RIBOSOMAL_S19"/>
    <property type="match status" value="1"/>
</dbReference>
<evidence type="ECO:0000256" key="1">
    <source>
        <dbReference type="ARBA" id="ARBA00007345"/>
    </source>
</evidence>
<dbReference type="PANTHER" id="PTHR11880">
    <property type="entry name" value="RIBOSOMAL PROTEIN S19P FAMILY MEMBER"/>
    <property type="match status" value="1"/>
</dbReference>